<evidence type="ECO:0000256" key="2">
    <source>
        <dbReference type="PROSITE-ProRule" id="PRU00591"/>
    </source>
</evidence>
<keyword evidence="3" id="KW-0732">Signal</keyword>
<dbReference type="AlphaFoldDB" id="A0A2S7F850"/>
<proteinExistence type="predicted"/>
<dbReference type="EMBL" id="LRDH01000121">
    <property type="protein sequence ID" value="PPV13420.1"/>
    <property type="molecule type" value="Genomic_DNA"/>
</dbReference>
<evidence type="ECO:0000313" key="5">
    <source>
        <dbReference type="Proteomes" id="UP000238081"/>
    </source>
</evidence>
<dbReference type="InterPro" id="IPR018337">
    <property type="entry name" value="Cell_wall/Cho-bd_repeat"/>
</dbReference>
<gene>
    <name evidence="4" type="ORF">AWN73_16220</name>
</gene>
<evidence type="ECO:0000313" key="4">
    <source>
        <dbReference type="EMBL" id="PPV13420.1"/>
    </source>
</evidence>
<keyword evidence="1" id="KW-0677">Repeat</keyword>
<name>A0A2S7F850_CLOBU</name>
<evidence type="ECO:0000256" key="3">
    <source>
        <dbReference type="SAM" id="SignalP"/>
    </source>
</evidence>
<feature type="signal peptide" evidence="3">
    <location>
        <begin position="1"/>
        <end position="26"/>
    </location>
</feature>
<feature type="chain" id="PRO_5015733967" evidence="3">
    <location>
        <begin position="27"/>
        <end position="182"/>
    </location>
</feature>
<dbReference type="Gene3D" id="2.10.270.10">
    <property type="entry name" value="Cholin Binding"/>
    <property type="match status" value="1"/>
</dbReference>
<feature type="repeat" description="Cell wall-binding" evidence="2">
    <location>
        <begin position="81"/>
        <end position="100"/>
    </location>
</feature>
<dbReference type="Pfam" id="PF01473">
    <property type="entry name" value="Choline_bind_1"/>
    <property type="match status" value="1"/>
</dbReference>
<dbReference type="Proteomes" id="UP000238081">
    <property type="component" value="Unassembled WGS sequence"/>
</dbReference>
<evidence type="ECO:0000256" key="1">
    <source>
        <dbReference type="ARBA" id="ARBA00022737"/>
    </source>
</evidence>
<feature type="repeat" description="Cell wall-binding" evidence="2">
    <location>
        <begin position="142"/>
        <end position="161"/>
    </location>
</feature>
<comment type="caution">
    <text evidence="4">The sequence shown here is derived from an EMBL/GenBank/DDBJ whole genome shotgun (WGS) entry which is preliminary data.</text>
</comment>
<dbReference type="Pfam" id="PF19127">
    <property type="entry name" value="Choline_bind_3"/>
    <property type="match status" value="1"/>
</dbReference>
<dbReference type="PROSITE" id="PS51170">
    <property type="entry name" value="CW"/>
    <property type="match status" value="4"/>
</dbReference>
<reference evidence="4 5" key="1">
    <citation type="submission" date="2016-01" db="EMBL/GenBank/DDBJ databases">
        <title>Characterization of the Clostridium difficile lineages that are prevalent in Hong Kong and China.</title>
        <authorList>
            <person name="Kwok J.S.-L."/>
            <person name="Lam W.-Y."/>
            <person name="Ip M."/>
            <person name="Chan T.-F."/>
            <person name="Hawkey P.M."/>
            <person name="Tsui S.K.-W."/>
        </authorList>
    </citation>
    <scope>NUCLEOTIDE SEQUENCE [LARGE SCALE GENOMIC DNA]</scope>
    <source>
        <strain evidence="4 5">300064</strain>
    </source>
</reference>
<dbReference type="SUPFAM" id="SSF69360">
    <property type="entry name" value="Cell wall binding repeat"/>
    <property type="match status" value="1"/>
</dbReference>
<dbReference type="RefSeq" id="WP_043666832.1">
    <property type="nucleotide sequence ID" value="NZ_JSEG01000030.1"/>
</dbReference>
<accession>A0A2S7F850</accession>
<organism evidence="4 5">
    <name type="scientific">Clostridium butyricum</name>
    <dbReference type="NCBI Taxonomy" id="1492"/>
    <lineage>
        <taxon>Bacteria</taxon>
        <taxon>Bacillati</taxon>
        <taxon>Bacillota</taxon>
        <taxon>Clostridia</taxon>
        <taxon>Eubacteriales</taxon>
        <taxon>Clostridiaceae</taxon>
        <taxon>Clostridium</taxon>
    </lineage>
</organism>
<feature type="repeat" description="Cell wall-binding" evidence="2">
    <location>
        <begin position="121"/>
        <end position="140"/>
    </location>
</feature>
<feature type="repeat" description="Cell wall-binding" evidence="2">
    <location>
        <begin position="101"/>
        <end position="120"/>
    </location>
</feature>
<sequence>MRKSFNKAATLLLSLAIMNVIFPVNAAEKKQYETNIEIENNKLQVDDEGNAVLELVCDSNSGFVKNNGKIEFYDVSGRQAKSSWINISGKWYYFDLNGIMVTGWQRISNKWYYFLEDGSKVTGWLMDENHWYYLGEDGMMKSSQWINIDGSWYYFNEKGIMEKDTIIDGFKINSNGISELKL</sequence>
<protein>
    <submittedName>
        <fullName evidence="4">Lytic amidase</fullName>
    </submittedName>
</protein>